<reference evidence="12" key="1">
    <citation type="submission" date="2024-07" db="EMBL/GenBank/DDBJ databases">
        <title>Complete genome sequences of cellulolytic bacteria, Kitasatospora sp. CMC57 and Streptomyces sp. CMC78, isolated from Japanese agricultural soil.</title>
        <authorList>
            <person name="Hashimoto T."/>
            <person name="Ito M."/>
            <person name="Iwamoto M."/>
            <person name="Fukahori D."/>
            <person name="Shoda T."/>
            <person name="Sakoda M."/>
            <person name="Morohoshi T."/>
            <person name="Mitsuboshi M."/>
            <person name="Nishizawa T."/>
        </authorList>
    </citation>
    <scope>NUCLEOTIDE SEQUENCE</scope>
    <source>
        <strain evidence="12">CMC78</strain>
    </source>
</reference>
<dbReference type="PANTHER" id="PTHR32438">
    <property type="entry name" value="4-ALPHA-GLUCANOTRANSFERASE DPE1, CHLOROPLASTIC/AMYLOPLASTIC"/>
    <property type="match status" value="1"/>
</dbReference>
<dbReference type="GO" id="GO:0004134">
    <property type="term" value="F:4-alpha-glucanotransferase activity"/>
    <property type="evidence" value="ECO:0007669"/>
    <property type="project" value="UniProtKB-EC"/>
</dbReference>
<keyword evidence="6 10" id="KW-0808">Transferase</keyword>
<dbReference type="NCBIfam" id="NF011080">
    <property type="entry name" value="PRK14508.1-3"/>
    <property type="match status" value="1"/>
</dbReference>
<comment type="catalytic activity">
    <reaction evidence="1 10">
        <text>Transfers a segment of a (1-&gt;4)-alpha-D-glucan to a new position in an acceptor, which may be glucose or a (1-&gt;4)-alpha-D-glucan.</text>
        <dbReference type="EC" id="2.4.1.25"/>
    </reaction>
</comment>
<keyword evidence="5 10" id="KW-0328">Glycosyltransferase</keyword>
<evidence type="ECO:0000256" key="5">
    <source>
        <dbReference type="ARBA" id="ARBA00022676"/>
    </source>
</evidence>
<dbReference type="Pfam" id="PF02446">
    <property type="entry name" value="Glyco_hydro_77"/>
    <property type="match status" value="1"/>
</dbReference>
<accession>A0AB33K6M0</accession>
<dbReference type="NCBIfam" id="TIGR00217">
    <property type="entry name" value="malQ"/>
    <property type="match status" value="1"/>
</dbReference>
<evidence type="ECO:0000256" key="9">
    <source>
        <dbReference type="ARBA" id="ARBA00031501"/>
    </source>
</evidence>
<dbReference type="EC" id="2.4.1.25" evidence="3 10"/>
<name>A0AB33K6M0_9ACTN</name>
<evidence type="ECO:0000256" key="2">
    <source>
        <dbReference type="ARBA" id="ARBA00005684"/>
    </source>
</evidence>
<evidence type="ECO:0000256" key="3">
    <source>
        <dbReference type="ARBA" id="ARBA00012560"/>
    </source>
</evidence>
<evidence type="ECO:0000256" key="8">
    <source>
        <dbReference type="ARBA" id="ARBA00031423"/>
    </source>
</evidence>
<dbReference type="Gene3D" id="3.20.20.80">
    <property type="entry name" value="Glycosidases"/>
    <property type="match status" value="1"/>
</dbReference>
<gene>
    <name evidence="12" type="primary">malQ</name>
    <name evidence="12" type="ORF">SCMC78_10810</name>
</gene>
<evidence type="ECO:0000313" key="12">
    <source>
        <dbReference type="EMBL" id="BFP51274.1"/>
    </source>
</evidence>
<evidence type="ECO:0000256" key="4">
    <source>
        <dbReference type="ARBA" id="ARBA00020295"/>
    </source>
</evidence>
<sequence>MHASRGCGILLPLTSLPGSHGIGDLGRSGREFLDFLREGRQGHWQLLPMGPVSESGSPYAPLSSYAGNHLLISLDDLVEDGILRPSDLGAVPSVPPDSIDYPAVRRFKADALLTAYARHGNDSAVRAYRERESSWLQDYSLFMALRDRYRRPWNEWPAPVAFRHGPALDRARDELAAETGFHEFLQYLFWRQYTALKARAHAYGISVIGDLPMFDAHDSAEVWANQRFYCLNSTGDCDPLVGVPPDYFNEDGQIWELTPYRWDAIAADGHRFWRARLRHAMGLYDTIRLDHFRGYEAYWQIPRDTDPKLGAWAEAPGIELFDPFLAENPEGEPLPFVAEDLGVITPEVDKLRDGLGIPGTKVLQLAFSEPDSPHHPHNHALHSVVYTGTHDSNTTVGWWKGLDTATRTRAAEFLDVDAPCIADELSRLAYRSTANLAILPLQDVLGLDESARINVPGVAGANWRWRITSEELTSRAAGMLSGLAAEHGREAVAGGRTRRRPVSEDPPSDSVGRRAPARTR</sequence>
<keyword evidence="7 10" id="KW-0119">Carbohydrate metabolism</keyword>
<organism evidence="12">
    <name type="scientific">Streptomyces sp. CMC78</name>
    <dbReference type="NCBI Taxonomy" id="3231512"/>
    <lineage>
        <taxon>Bacteria</taxon>
        <taxon>Bacillati</taxon>
        <taxon>Actinomycetota</taxon>
        <taxon>Actinomycetes</taxon>
        <taxon>Kitasatosporales</taxon>
        <taxon>Streptomycetaceae</taxon>
        <taxon>Streptomyces</taxon>
    </lineage>
</organism>
<evidence type="ECO:0000256" key="7">
    <source>
        <dbReference type="ARBA" id="ARBA00023277"/>
    </source>
</evidence>
<comment type="similarity">
    <text evidence="2 10">Belongs to the disproportionating enzyme family.</text>
</comment>
<feature type="region of interest" description="Disordered" evidence="11">
    <location>
        <begin position="487"/>
        <end position="520"/>
    </location>
</feature>
<dbReference type="SUPFAM" id="SSF51445">
    <property type="entry name" value="(Trans)glycosidases"/>
    <property type="match status" value="1"/>
</dbReference>
<dbReference type="InterPro" id="IPR003385">
    <property type="entry name" value="Glyco_hydro_77"/>
</dbReference>
<dbReference type="RefSeq" id="WP_397720773.1">
    <property type="nucleotide sequence ID" value="NZ_AP035884.1"/>
</dbReference>
<evidence type="ECO:0000256" key="10">
    <source>
        <dbReference type="RuleBase" id="RU361207"/>
    </source>
</evidence>
<dbReference type="GO" id="GO:0005975">
    <property type="term" value="P:carbohydrate metabolic process"/>
    <property type="evidence" value="ECO:0007669"/>
    <property type="project" value="InterPro"/>
</dbReference>
<protein>
    <recommendedName>
        <fullName evidence="4 10">4-alpha-glucanotransferase</fullName>
        <ecNumber evidence="3 10">2.4.1.25</ecNumber>
    </recommendedName>
    <alternativeName>
        <fullName evidence="8 10">Amylomaltase</fullName>
    </alternativeName>
    <alternativeName>
        <fullName evidence="9 10">Disproportionating enzyme</fullName>
    </alternativeName>
</protein>
<evidence type="ECO:0000256" key="6">
    <source>
        <dbReference type="ARBA" id="ARBA00022679"/>
    </source>
</evidence>
<dbReference type="InterPro" id="IPR017853">
    <property type="entry name" value="GH"/>
</dbReference>
<dbReference type="KEGG" id="stcm:SCMC78_10810"/>
<evidence type="ECO:0000256" key="11">
    <source>
        <dbReference type="SAM" id="MobiDB-lite"/>
    </source>
</evidence>
<dbReference type="AlphaFoldDB" id="A0AB33K6M0"/>
<evidence type="ECO:0000256" key="1">
    <source>
        <dbReference type="ARBA" id="ARBA00000439"/>
    </source>
</evidence>
<dbReference type="PANTHER" id="PTHR32438:SF5">
    <property type="entry name" value="4-ALPHA-GLUCANOTRANSFERASE DPE1, CHLOROPLASTIC_AMYLOPLASTIC"/>
    <property type="match status" value="1"/>
</dbReference>
<dbReference type="EMBL" id="AP035884">
    <property type="protein sequence ID" value="BFP51274.1"/>
    <property type="molecule type" value="Genomic_DNA"/>
</dbReference>
<proteinExistence type="inferred from homology"/>